<feature type="domain" description="HTH tetR-type" evidence="3">
    <location>
        <begin position="10"/>
        <end position="70"/>
    </location>
</feature>
<dbReference type="PRINTS" id="PR00455">
    <property type="entry name" value="HTHTETR"/>
</dbReference>
<dbReference type="STRING" id="869211.Spith_0194"/>
<dbReference type="AlphaFoldDB" id="G0GCR2"/>
<dbReference type="RefSeq" id="WP_014623884.1">
    <property type="nucleotide sequence ID" value="NC_017583.1"/>
</dbReference>
<dbReference type="PANTHER" id="PTHR43479">
    <property type="entry name" value="ACREF/ENVCD OPERON REPRESSOR-RELATED"/>
    <property type="match status" value="1"/>
</dbReference>
<evidence type="ECO:0000256" key="1">
    <source>
        <dbReference type="ARBA" id="ARBA00023125"/>
    </source>
</evidence>
<evidence type="ECO:0000313" key="5">
    <source>
        <dbReference type="Proteomes" id="UP000007254"/>
    </source>
</evidence>
<organism evidence="4 5">
    <name type="scientific">Winmispira thermophila (strain ATCC 700085 / DSM 6578 / Z-1203)</name>
    <name type="common">Spirochaeta thermophila</name>
    <dbReference type="NCBI Taxonomy" id="869211"/>
    <lineage>
        <taxon>Bacteria</taxon>
        <taxon>Pseudomonadati</taxon>
        <taxon>Spirochaetota</taxon>
        <taxon>Spirochaetia</taxon>
        <taxon>Winmispirales</taxon>
        <taxon>Winmispiraceae</taxon>
        <taxon>Winmispira</taxon>
    </lineage>
</organism>
<dbReference type="Gene3D" id="1.10.357.10">
    <property type="entry name" value="Tetracycline Repressor, domain 2"/>
    <property type="match status" value="1"/>
</dbReference>
<feature type="DNA-binding region" description="H-T-H motif" evidence="2">
    <location>
        <begin position="33"/>
        <end position="52"/>
    </location>
</feature>
<gene>
    <name evidence="4" type="ordered locus">Spith_0194</name>
</gene>
<protein>
    <submittedName>
        <fullName evidence="4">Transcriptional regulator, TetR family</fullName>
    </submittedName>
</protein>
<name>G0GCR2_WINT7</name>
<dbReference type="EMBL" id="CP002903">
    <property type="protein sequence ID" value="AEJ60481.1"/>
    <property type="molecule type" value="Genomic_DNA"/>
</dbReference>
<reference evidence="4 5" key="1">
    <citation type="submission" date="2011-06" db="EMBL/GenBank/DDBJ databases">
        <title>The complete genome of Spirochaeta thermophila DSM 6578.</title>
        <authorList>
            <consortium name="US DOE Joint Genome Institute (JGI-PGF)"/>
            <person name="Lucas S."/>
            <person name="Lapidus A."/>
            <person name="Bruce D."/>
            <person name="Goodwin L."/>
            <person name="Pitluck S."/>
            <person name="Peters L."/>
            <person name="Kyrpides N."/>
            <person name="Mavromatis K."/>
            <person name="Ivanova N."/>
            <person name="Mikailova N."/>
            <person name="Pagani I."/>
            <person name="Chertkov O."/>
            <person name="Detter J.C."/>
            <person name="Tapia R."/>
            <person name="Han C."/>
            <person name="Land M."/>
            <person name="Hauser L."/>
            <person name="Markowitz V."/>
            <person name="Cheng J.-F."/>
            <person name="Hugenholtz P."/>
            <person name="Woyke T."/>
            <person name="Wu D."/>
            <person name="Spring S."/>
            <person name="Merkhoffer B."/>
            <person name="Schneider S."/>
            <person name="Klenk H.-P."/>
            <person name="Eisen J.A."/>
        </authorList>
    </citation>
    <scope>NUCLEOTIDE SEQUENCE [LARGE SCALE GENOMIC DNA]</scope>
    <source>
        <strain evidence="5">ATCC 700085 / DSM 6578 / Z-1203</strain>
    </source>
</reference>
<accession>G0GCR2</accession>
<evidence type="ECO:0000256" key="2">
    <source>
        <dbReference type="PROSITE-ProRule" id="PRU00335"/>
    </source>
</evidence>
<proteinExistence type="predicted"/>
<dbReference type="SUPFAM" id="SSF46689">
    <property type="entry name" value="Homeodomain-like"/>
    <property type="match status" value="1"/>
</dbReference>
<dbReference type="Pfam" id="PF00440">
    <property type="entry name" value="TetR_N"/>
    <property type="match status" value="1"/>
</dbReference>
<dbReference type="PROSITE" id="PS50977">
    <property type="entry name" value="HTH_TETR_2"/>
    <property type="match status" value="1"/>
</dbReference>
<dbReference type="HOGENOM" id="CLU_069356_29_2_12"/>
<dbReference type="InterPro" id="IPR050624">
    <property type="entry name" value="HTH-type_Tx_Regulator"/>
</dbReference>
<sequence>MTGSDFHTVRDTRARIIETASRLFWEHGYDRVPVERIIREVGIAKGTFYHHFRSKEDLLDAVVETLTDAFIDRLDKTLRDTSIPIEEKLNLLMNQSVQFKLESIPLMLTILKSWLDPANVTFREKMEQLSLEKSLPLMARFIEEGTEAGLFHIGRMRPRDVARFIMTLSFAITNETAEYLLGLKDHPEYEEKFTTLYESFQYAYERMLGLPEGYLDFRIGEFLRATKAYLEKGADNGDR</sequence>
<evidence type="ECO:0000313" key="4">
    <source>
        <dbReference type="EMBL" id="AEJ60481.1"/>
    </source>
</evidence>
<dbReference type="GO" id="GO:0003677">
    <property type="term" value="F:DNA binding"/>
    <property type="evidence" value="ECO:0007669"/>
    <property type="project" value="UniProtKB-UniRule"/>
</dbReference>
<keyword evidence="5" id="KW-1185">Reference proteome</keyword>
<evidence type="ECO:0000259" key="3">
    <source>
        <dbReference type="PROSITE" id="PS50977"/>
    </source>
</evidence>
<dbReference type="InterPro" id="IPR009057">
    <property type="entry name" value="Homeodomain-like_sf"/>
</dbReference>
<keyword evidence="1 2" id="KW-0238">DNA-binding</keyword>
<dbReference type="PANTHER" id="PTHR43479:SF11">
    <property type="entry name" value="ACREF_ENVCD OPERON REPRESSOR-RELATED"/>
    <property type="match status" value="1"/>
</dbReference>
<dbReference type="KEGG" id="stq:Spith_0194"/>
<dbReference type="InterPro" id="IPR001647">
    <property type="entry name" value="HTH_TetR"/>
</dbReference>
<dbReference type="OrthoDB" id="362563at2"/>
<dbReference type="Proteomes" id="UP000007254">
    <property type="component" value="Chromosome"/>
</dbReference>